<dbReference type="EMBL" id="PGFZ01000006">
    <property type="protein sequence ID" value="POZ51286.1"/>
    <property type="molecule type" value="Genomic_DNA"/>
</dbReference>
<dbReference type="Gene3D" id="2.40.50.100">
    <property type="match status" value="1"/>
</dbReference>
<keyword evidence="2" id="KW-0813">Transport</keyword>
<feature type="domain" description="CzcB-like C-terminal circularly permuted SH3-like" evidence="6">
    <location>
        <begin position="329"/>
        <end position="375"/>
    </location>
</feature>
<evidence type="ECO:0000256" key="3">
    <source>
        <dbReference type="SAM" id="SignalP"/>
    </source>
</evidence>
<dbReference type="GO" id="GO:0016020">
    <property type="term" value="C:membrane"/>
    <property type="evidence" value="ECO:0007669"/>
    <property type="project" value="InterPro"/>
</dbReference>
<evidence type="ECO:0000256" key="2">
    <source>
        <dbReference type="ARBA" id="ARBA00022448"/>
    </source>
</evidence>
<dbReference type="InterPro" id="IPR058792">
    <property type="entry name" value="Beta-barrel_RND_2"/>
</dbReference>
<dbReference type="GO" id="GO:0022857">
    <property type="term" value="F:transmembrane transporter activity"/>
    <property type="evidence" value="ECO:0007669"/>
    <property type="project" value="InterPro"/>
</dbReference>
<dbReference type="Gene3D" id="2.40.30.170">
    <property type="match status" value="1"/>
</dbReference>
<dbReference type="AlphaFoldDB" id="A0A2S5CKH8"/>
<evidence type="ECO:0000313" key="8">
    <source>
        <dbReference type="Proteomes" id="UP000237423"/>
    </source>
</evidence>
<comment type="similarity">
    <text evidence="1">Belongs to the membrane fusion protein (MFP) (TC 8.A.1) family.</text>
</comment>
<comment type="caution">
    <text evidence="7">The sequence shown here is derived from an EMBL/GenBank/DDBJ whole genome shotgun (WGS) entry which is preliminary data.</text>
</comment>
<accession>A0A2S5CKH8</accession>
<keyword evidence="3" id="KW-0732">Signal</keyword>
<gene>
    <name evidence="7" type="ORF">AADEFJLK_02732</name>
</gene>
<feature type="signal peptide" evidence="3">
    <location>
        <begin position="1"/>
        <end position="20"/>
    </location>
</feature>
<feature type="domain" description="CzcB-like barrel-sandwich hybrid" evidence="5">
    <location>
        <begin position="97"/>
        <end position="230"/>
    </location>
</feature>
<sequence length="386" mass="41108">MHHFRLLLLFPMLLSSACTGSNTEKTKTEQPLAVTQDSANFPHTEYSKLPDIHQQTAITIPIGSRPYITVMGINLQISNATVQAPAQVAFRAKGLSAVGAVVAGRLTRVNVQVGDRVKAGMPMATLESPEVAQTRSDTIRARAELERAQDRAKRQAVMQRSGVGLEIERAEADVQLRQARADYERGVQAVRLLGDGVGQTVILRAPRDGVVLGVKASVGAAVDKGAVLLELGEPDALWVAADVFDNDLPLIEKGAKATVRINALPNAVAGHVVAVSADMQADLRRGVVYIELDDTPLAFKPGMFASAAIAAAGPRRIVLPTTAVLIKDKNQTVVYVEMANGEFEPRKVLIGQAREGQVPILDGLADGERVVTSDALLLDSAAAMLL</sequence>
<dbReference type="Pfam" id="PF25973">
    <property type="entry name" value="BSH_CzcB"/>
    <property type="match status" value="1"/>
</dbReference>
<name>A0A2S5CKH8_9GAMM</name>
<reference evidence="7 8" key="1">
    <citation type="submission" date="2017-11" db="EMBL/GenBank/DDBJ databases">
        <title>Draft Genome Sequence of Methylobacter psychrotolerans Sph1T, an Obligate Methanotroph from Low-Temperature Environments.</title>
        <authorList>
            <person name="Oshkin I.Y."/>
            <person name="Miroshnikov K."/>
            <person name="Belova S.E."/>
            <person name="Korzhenkov A."/>
            <person name="Toshchakov S.V."/>
            <person name="Dedysh S.N."/>
        </authorList>
    </citation>
    <scope>NUCLEOTIDE SEQUENCE [LARGE SCALE GENOMIC DNA]</scope>
    <source>
        <strain evidence="7 8">Sph1</strain>
    </source>
</reference>
<dbReference type="Pfam" id="PF25975">
    <property type="entry name" value="CzcB_C"/>
    <property type="match status" value="1"/>
</dbReference>
<dbReference type="InterPro" id="IPR058649">
    <property type="entry name" value="CzcB_C"/>
</dbReference>
<dbReference type="Proteomes" id="UP000237423">
    <property type="component" value="Unassembled WGS sequence"/>
</dbReference>
<feature type="chain" id="PRO_5015522393" evidence="3">
    <location>
        <begin position="21"/>
        <end position="386"/>
    </location>
</feature>
<dbReference type="SUPFAM" id="SSF111369">
    <property type="entry name" value="HlyD-like secretion proteins"/>
    <property type="match status" value="1"/>
</dbReference>
<dbReference type="Pfam" id="PF25954">
    <property type="entry name" value="Beta-barrel_RND_2"/>
    <property type="match status" value="1"/>
</dbReference>
<evidence type="ECO:0000313" key="7">
    <source>
        <dbReference type="EMBL" id="POZ51286.1"/>
    </source>
</evidence>
<dbReference type="InterPro" id="IPR058647">
    <property type="entry name" value="BSH_CzcB-like"/>
</dbReference>
<evidence type="ECO:0000256" key="1">
    <source>
        <dbReference type="ARBA" id="ARBA00009477"/>
    </source>
</evidence>
<dbReference type="PANTHER" id="PTHR30097">
    <property type="entry name" value="CATION EFFLUX SYSTEM PROTEIN CUSB"/>
    <property type="match status" value="1"/>
</dbReference>
<evidence type="ECO:0000259" key="5">
    <source>
        <dbReference type="Pfam" id="PF25973"/>
    </source>
</evidence>
<dbReference type="PANTHER" id="PTHR30097:SF16">
    <property type="entry name" value="CATION EFFLUX SYSTEM (CZCB-LIKE)"/>
    <property type="match status" value="1"/>
</dbReference>
<feature type="domain" description="CusB-like beta-barrel" evidence="4">
    <location>
        <begin position="237"/>
        <end position="312"/>
    </location>
</feature>
<dbReference type="Gene3D" id="2.40.420.20">
    <property type="match status" value="1"/>
</dbReference>
<evidence type="ECO:0000259" key="4">
    <source>
        <dbReference type="Pfam" id="PF25954"/>
    </source>
</evidence>
<dbReference type="PROSITE" id="PS51257">
    <property type="entry name" value="PROKAR_LIPOPROTEIN"/>
    <property type="match status" value="1"/>
</dbReference>
<dbReference type="NCBIfam" id="TIGR01730">
    <property type="entry name" value="RND_mfp"/>
    <property type="match status" value="1"/>
</dbReference>
<evidence type="ECO:0000259" key="6">
    <source>
        <dbReference type="Pfam" id="PF25975"/>
    </source>
</evidence>
<organism evidence="7 8">
    <name type="scientific">Methylovulum psychrotolerans</name>
    <dbReference type="NCBI Taxonomy" id="1704499"/>
    <lineage>
        <taxon>Bacteria</taxon>
        <taxon>Pseudomonadati</taxon>
        <taxon>Pseudomonadota</taxon>
        <taxon>Gammaproteobacteria</taxon>
        <taxon>Methylococcales</taxon>
        <taxon>Methylococcaceae</taxon>
        <taxon>Methylovulum</taxon>
    </lineage>
</organism>
<dbReference type="InterPro" id="IPR051909">
    <property type="entry name" value="MFP_Cation_Efflux"/>
</dbReference>
<protein>
    <submittedName>
        <fullName evidence="7">Efflux RND transporter periplasmic adaptor subunit</fullName>
    </submittedName>
</protein>
<proteinExistence type="inferred from homology"/>
<dbReference type="InterPro" id="IPR006143">
    <property type="entry name" value="RND_pump_MFP"/>
</dbReference>